<accession>A0ACC3YZ92</accession>
<comment type="caution">
    <text evidence="1">The sequence shown here is derived from an EMBL/GenBank/DDBJ whole genome shotgun (WGS) entry which is preliminary data.</text>
</comment>
<proteinExistence type="predicted"/>
<sequence length="84" mass="8868">MLALSLIFAAGAFASPLSSLQQEDGFSSASNDTSGDVLFEVNDFLGTNYRISSFSTYNNVISACSDKYEPSGGSVPKQSTVLRS</sequence>
<keyword evidence="2" id="KW-1185">Reference proteome</keyword>
<evidence type="ECO:0000313" key="1">
    <source>
        <dbReference type="EMBL" id="KAL0937229.1"/>
    </source>
</evidence>
<reference evidence="1 2" key="1">
    <citation type="journal article" date="2020" name="Phytopathology">
        <title>Genome Sequence Resources of Colletotrichum truncatum, C. plurivorum, C. musicola, and C. sojae: Four Species Pathogenic to Soybean (Glycine max).</title>
        <authorList>
            <person name="Rogerio F."/>
            <person name="Boufleur T.R."/>
            <person name="Ciampi-Guillardi M."/>
            <person name="Sukno S.A."/>
            <person name="Thon M.R."/>
            <person name="Massola Junior N.S."/>
            <person name="Baroncelli R."/>
        </authorList>
    </citation>
    <scope>NUCLEOTIDE SEQUENCE [LARGE SCALE GENOMIC DNA]</scope>
    <source>
        <strain evidence="1 2">CMES1059</strain>
    </source>
</reference>
<name>A0ACC3YZ92_COLTU</name>
<dbReference type="EMBL" id="VUJX02000004">
    <property type="protein sequence ID" value="KAL0937229.1"/>
    <property type="molecule type" value="Genomic_DNA"/>
</dbReference>
<dbReference type="Proteomes" id="UP000805649">
    <property type="component" value="Unassembled WGS sequence"/>
</dbReference>
<evidence type="ECO:0000313" key="2">
    <source>
        <dbReference type="Proteomes" id="UP000805649"/>
    </source>
</evidence>
<organism evidence="1 2">
    <name type="scientific">Colletotrichum truncatum</name>
    <name type="common">Anthracnose fungus</name>
    <name type="synonym">Colletotrichum capsici</name>
    <dbReference type="NCBI Taxonomy" id="5467"/>
    <lineage>
        <taxon>Eukaryota</taxon>
        <taxon>Fungi</taxon>
        <taxon>Dikarya</taxon>
        <taxon>Ascomycota</taxon>
        <taxon>Pezizomycotina</taxon>
        <taxon>Sordariomycetes</taxon>
        <taxon>Hypocreomycetidae</taxon>
        <taxon>Glomerellales</taxon>
        <taxon>Glomerellaceae</taxon>
        <taxon>Colletotrichum</taxon>
        <taxon>Colletotrichum truncatum species complex</taxon>
    </lineage>
</organism>
<gene>
    <name evidence="1" type="ORF">CTRU02_206960</name>
</gene>
<protein>
    <submittedName>
        <fullName evidence="1">Uncharacterized protein</fullName>
    </submittedName>
</protein>